<dbReference type="AlphaFoldDB" id="A0A1J5T4R8"/>
<gene>
    <name evidence="1" type="ORF">GALL_33660</name>
</gene>
<sequence length="58" mass="6684">MRLLASASRAARMSLHRNCVVPHPSQTLSSILSRLRERRRLLFPPLGESWIEGWRTVS</sequence>
<proteinExistence type="predicted"/>
<evidence type="ECO:0000313" key="1">
    <source>
        <dbReference type="EMBL" id="OIR15865.1"/>
    </source>
</evidence>
<name>A0A1J5T4R8_9ZZZZ</name>
<reference evidence="1" key="1">
    <citation type="submission" date="2016-10" db="EMBL/GenBank/DDBJ databases">
        <title>Sequence of Gallionella enrichment culture.</title>
        <authorList>
            <person name="Poehlein A."/>
            <person name="Muehling M."/>
            <person name="Daniel R."/>
        </authorList>
    </citation>
    <scope>NUCLEOTIDE SEQUENCE</scope>
</reference>
<comment type="caution">
    <text evidence="1">The sequence shown here is derived from an EMBL/GenBank/DDBJ whole genome shotgun (WGS) entry which is preliminary data.</text>
</comment>
<accession>A0A1J5T4R8</accession>
<dbReference type="EMBL" id="MLJW01000008">
    <property type="protein sequence ID" value="OIR15865.1"/>
    <property type="molecule type" value="Genomic_DNA"/>
</dbReference>
<organism evidence="1">
    <name type="scientific">mine drainage metagenome</name>
    <dbReference type="NCBI Taxonomy" id="410659"/>
    <lineage>
        <taxon>unclassified sequences</taxon>
        <taxon>metagenomes</taxon>
        <taxon>ecological metagenomes</taxon>
    </lineage>
</organism>
<protein>
    <submittedName>
        <fullName evidence="1">Uncharacterized protein</fullName>
    </submittedName>
</protein>